<protein>
    <submittedName>
        <fullName evidence="3">Transposase</fullName>
    </submittedName>
</protein>
<dbReference type="PATRIC" id="fig|1423801.4.peg.1437"/>
<comment type="function">
    <text evidence="1">Involved in the transposition of the insertion sequence.</text>
</comment>
<dbReference type="InterPro" id="IPR012337">
    <property type="entry name" value="RNaseH-like_sf"/>
</dbReference>
<keyword evidence="4" id="KW-1185">Reference proteome</keyword>
<dbReference type="Pfam" id="PF13276">
    <property type="entry name" value="HTH_21"/>
    <property type="match status" value="1"/>
</dbReference>
<dbReference type="Proteomes" id="UP000051166">
    <property type="component" value="Unassembled WGS sequence"/>
</dbReference>
<gene>
    <name evidence="3" type="ORF">FD50_GL001402</name>
</gene>
<organism evidence="3 4">
    <name type="scientific">Liquorilactobacillus satsumensis DSM 16230 = JCM 12392</name>
    <dbReference type="NCBI Taxonomy" id="1423801"/>
    <lineage>
        <taxon>Bacteria</taxon>
        <taxon>Bacillati</taxon>
        <taxon>Bacillota</taxon>
        <taxon>Bacilli</taxon>
        <taxon>Lactobacillales</taxon>
        <taxon>Lactobacillaceae</taxon>
        <taxon>Liquorilactobacillus</taxon>
    </lineage>
</organism>
<reference evidence="3 4" key="1">
    <citation type="journal article" date="2015" name="Genome Announc.">
        <title>Expanding the biotechnology potential of lactobacilli through comparative genomics of 213 strains and associated genera.</title>
        <authorList>
            <person name="Sun Z."/>
            <person name="Harris H.M."/>
            <person name="McCann A."/>
            <person name="Guo C."/>
            <person name="Argimon S."/>
            <person name="Zhang W."/>
            <person name="Yang X."/>
            <person name="Jeffery I.B."/>
            <person name="Cooney J.C."/>
            <person name="Kagawa T.F."/>
            <person name="Liu W."/>
            <person name="Song Y."/>
            <person name="Salvetti E."/>
            <person name="Wrobel A."/>
            <person name="Rasinkangas P."/>
            <person name="Parkhill J."/>
            <person name="Rea M.C."/>
            <person name="O'Sullivan O."/>
            <person name="Ritari J."/>
            <person name="Douillard F.P."/>
            <person name="Paul Ross R."/>
            <person name="Yang R."/>
            <person name="Briner A.E."/>
            <person name="Felis G.E."/>
            <person name="de Vos W.M."/>
            <person name="Barrangou R."/>
            <person name="Klaenhammer T.R."/>
            <person name="Caufield P.W."/>
            <person name="Cui Y."/>
            <person name="Zhang H."/>
            <person name="O'Toole P.W."/>
        </authorList>
    </citation>
    <scope>NUCLEOTIDE SEQUENCE [LARGE SCALE GENOMIC DNA]</scope>
    <source>
        <strain evidence="3 4">DSM 16230</strain>
    </source>
</reference>
<feature type="domain" description="Integrase catalytic" evidence="2">
    <location>
        <begin position="97"/>
        <end position="248"/>
    </location>
</feature>
<evidence type="ECO:0000313" key="3">
    <source>
        <dbReference type="EMBL" id="KRL97422.1"/>
    </source>
</evidence>
<dbReference type="SUPFAM" id="SSF53098">
    <property type="entry name" value="Ribonuclease H-like"/>
    <property type="match status" value="1"/>
</dbReference>
<dbReference type="GO" id="GO:0003676">
    <property type="term" value="F:nucleic acid binding"/>
    <property type="evidence" value="ECO:0007669"/>
    <property type="project" value="InterPro"/>
</dbReference>
<dbReference type="NCBIfam" id="NF033516">
    <property type="entry name" value="transpos_IS3"/>
    <property type="match status" value="1"/>
</dbReference>
<dbReference type="Gene3D" id="3.30.420.10">
    <property type="entry name" value="Ribonuclease H-like superfamily/Ribonuclease H"/>
    <property type="match status" value="1"/>
</dbReference>
<dbReference type="PANTHER" id="PTHR46889:SF7">
    <property type="entry name" value="TRANSPOSASE FOR INSERTION SEQUENCE ELEMENT IS904"/>
    <property type="match status" value="1"/>
</dbReference>
<evidence type="ECO:0000259" key="2">
    <source>
        <dbReference type="PROSITE" id="PS50994"/>
    </source>
</evidence>
<dbReference type="Pfam" id="PF13333">
    <property type="entry name" value="rve_2"/>
    <property type="match status" value="1"/>
</dbReference>
<dbReference type="AlphaFoldDB" id="A0A0R1UWL9"/>
<dbReference type="STRING" id="1423801.FD50_GL001402"/>
<dbReference type="Pfam" id="PF00665">
    <property type="entry name" value="rve"/>
    <property type="match status" value="1"/>
</dbReference>
<dbReference type="PROSITE" id="PS50994">
    <property type="entry name" value="INTEGRASE"/>
    <property type="match status" value="1"/>
</dbReference>
<dbReference type="InterPro" id="IPR036397">
    <property type="entry name" value="RNaseH_sf"/>
</dbReference>
<name>A0A0R1UWL9_9LACO</name>
<dbReference type="PANTHER" id="PTHR46889">
    <property type="entry name" value="TRANSPOSASE INSF FOR INSERTION SEQUENCE IS3B-RELATED"/>
    <property type="match status" value="1"/>
</dbReference>
<dbReference type="EMBL" id="AZFQ01000052">
    <property type="protein sequence ID" value="KRL97422.1"/>
    <property type="molecule type" value="Genomic_DNA"/>
</dbReference>
<dbReference type="InterPro" id="IPR001584">
    <property type="entry name" value="Integrase_cat-core"/>
</dbReference>
<sequence>MKAFKIPKSTYYYWKNHRITARDKQNITLRREILVTWKQSRHVYGYPRIHKALSDKGFNVSAKRVWNLMHSMNIHSVMNKKYRKPSTHNDYAQRDNLVHKDWHAAWCADITYIPLLNHQWVYLASVYNPTKHKVVAHQVCNEMTAELVTRTMKKAVQNTKKPIFLHSDMGSQYTSNQFETLLTNLNIKHSYSLKGHPYDNTYIENFHSMLKRELVFQTKFESIEEVIASIDWYVRWYNKERISLVQST</sequence>
<accession>A0A0R1UWL9</accession>
<comment type="caution">
    <text evidence="3">The sequence shown here is derived from an EMBL/GenBank/DDBJ whole genome shotgun (WGS) entry which is preliminary data.</text>
</comment>
<evidence type="ECO:0000256" key="1">
    <source>
        <dbReference type="ARBA" id="ARBA00002286"/>
    </source>
</evidence>
<dbReference type="InterPro" id="IPR048020">
    <property type="entry name" value="Transpos_IS3"/>
</dbReference>
<proteinExistence type="predicted"/>
<dbReference type="InterPro" id="IPR025948">
    <property type="entry name" value="HTH-like_dom"/>
</dbReference>
<evidence type="ECO:0000313" key="4">
    <source>
        <dbReference type="Proteomes" id="UP000051166"/>
    </source>
</evidence>
<dbReference type="InterPro" id="IPR050900">
    <property type="entry name" value="Transposase_IS3/IS150/IS904"/>
</dbReference>
<dbReference type="GO" id="GO:0015074">
    <property type="term" value="P:DNA integration"/>
    <property type="evidence" value="ECO:0007669"/>
    <property type="project" value="InterPro"/>
</dbReference>